<accession>A0A3D8J2V7</accession>
<keyword evidence="6" id="KW-0067">ATP-binding</keyword>
<comment type="caution">
    <text evidence="8">The sequence shown here is derived from an EMBL/GenBank/DDBJ whole genome shotgun (WGS) entry which is preliminary data.</text>
</comment>
<comment type="pathway">
    <text evidence="1">Cofactor biosynthesis; thiamine diphosphate biosynthesis.</text>
</comment>
<evidence type="ECO:0000259" key="7">
    <source>
        <dbReference type="Pfam" id="PF08543"/>
    </source>
</evidence>
<sequence length="278" mass="30096">MSDNKPISHVAQTIQPQTQSIIPVLTLAGSDCSGGAGIQADLKTFNAHKLFGMSVILSVVAENTSRVISSYDVPTQSISEQMEAIFEDIPPYATKIGMLGSNAIIDCVAENLAFYKPQNVVVDPVMFAKNGFPLMPKDCRIAFKRRILQLSDVLTPNIPEAQELCGFTINDKEDMQKAALCLYEMGAKAVLLKGGHSQANADDVFYNGTFHILESPKIATKNTHGTGCTLSSAIAANLALGCDTLYAVKKAKEYVFHAILYSLQLGKGNGPTNHFFRF</sequence>
<dbReference type="InterPro" id="IPR004399">
    <property type="entry name" value="HMP/HMP-P_kinase_dom"/>
</dbReference>
<evidence type="ECO:0000256" key="1">
    <source>
        <dbReference type="ARBA" id="ARBA00004948"/>
    </source>
</evidence>
<dbReference type="PANTHER" id="PTHR20858:SF17">
    <property type="entry name" value="HYDROXYMETHYLPYRIMIDINE_PHOSPHOMETHYLPYRIMIDINE KINASE THI20-RELATED"/>
    <property type="match status" value="1"/>
</dbReference>
<dbReference type="GO" id="GO:0009229">
    <property type="term" value="P:thiamine diphosphate biosynthetic process"/>
    <property type="evidence" value="ECO:0007669"/>
    <property type="project" value="UniProtKB-UniPathway"/>
</dbReference>
<name>A0A3D8J2V7_9HELI</name>
<organism evidence="8 9">
    <name type="scientific">Helicobacter aurati</name>
    <dbReference type="NCBI Taxonomy" id="137778"/>
    <lineage>
        <taxon>Bacteria</taxon>
        <taxon>Pseudomonadati</taxon>
        <taxon>Campylobacterota</taxon>
        <taxon>Epsilonproteobacteria</taxon>
        <taxon>Campylobacterales</taxon>
        <taxon>Helicobacteraceae</taxon>
        <taxon>Helicobacter</taxon>
    </lineage>
</organism>
<dbReference type="PANTHER" id="PTHR20858">
    <property type="entry name" value="PHOSPHOMETHYLPYRIMIDINE KINASE"/>
    <property type="match status" value="1"/>
</dbReference>
<dbReference type="SUPFAM" id="SSF53613">
    <property type="entry name" value="Ribokinase-like"/>
    <property type="match status" value="1"/>
</dbReference>
<evidence type="ECO:0000256" key="2">
    <source>
        <dbReference type="ARBA" id="ARBA00012135"/>
    </source>
</evidence>
<dbReference type="GO" id="GO:0005524">
    <property type="term" value="F:ATP binding"/>
    <property type="evidence" value="ECO:0007669"/>
    <property type="project" value="UniProtKB-KW"/>
</dbReference>
<dbReference type="GO" id="GO:0009228">
    <property type="term" value="P:thiamine biosynthetic process"/>
    <property type="evidence" value="ECO:0007669"/>
    <property type="project" value="InterPro"/>
</dbReference>
<dbReference type="OrthoDB" id="9810880at2"/>
<evidence type="ECO:0000313" key="8">
    <source>
        <dbReference type="EMBL" id="RDU71590.1"/>
    </source>
</evidence>
<evidence type="ECO:0000256" key="4">
    <source>
        <dbReference type="ARBA" id="ARBA00022741"/>
    </source>
</evidence>
<dbReference type="FunFam" id="3.40.1190.20:FF:000003">
    <property type="entry name" value="Phosphomethylpyrimidine kinase ThiD"/>
    <property type="match status" value="1"/>
</dbReference>
<gene>
    <name evidence="8" type="primary">thiD</name>
    <name evidence="8" type="ORF">CQA66_06270</name>
</gene>
<dbReference type="Pfam" id="PF08543">
    <property type="entry name" value="Phos_pyr_kin"/>
    <property type="match status" value="1"/>
</dbReference>
<dbReference type="EMBL" id="NXLW01000011">
    <property type="protein sequence ID" value="RDU71590.1"/>
    <property type="molecule type" value="Genomic_DNA"/>
</dbReference>
<evidence type="ECO:0000256" key="3">
    <source>
        <dbReference type="ARBA" id="ARBA00022679"/>
    </source>
</evidence>
<dbReference type="InterPro" id="IPR013749">
    <property type="entry name" value="PM/HMP-P_kinase-1"/>
</dbReference>
<dbReference type="CDD" id="cd01169">
    <property type="entry name" value="HMPP_kinase"/>
    <property type="match status" value="1"/>
</dbReference>
<feature type="domain" description="Pyridoxamine kinase/Phosphomethylpyrimidine kinase" evidence="7">
    <location>
        <begin position="31"/>
        <end position="273"/>
    </location>
</feature>
<keyword evidence="9" id="KW-1185">Reference proteome</keyword>
<proteinExistence type="predicted"/>
<dbReference type="GO" id="GO:0008972">
    <property type="term" value="F:phosphomethylpyrimidine kinase activity"/>
    <property type="evidence" value="ECO:0007669"/>
    <property type="project" value="InterPro"/>
</dbReference>
<dbReference type="NCBIfam" id="TIGR00097">
    <property type="entry name" value="HMP-P_kinase"/>
    <property type="match status" value="1"/>
</dbReference>
<evidence type="ECO:0000256" key="6">
    <source>
        <dbReference type="ARBA" id="ARBA00022840"/>
    </source>
</evidence>
<dbReference type="Gene3D" id="3.40.1190.20">
    <property type="match status" value="1"/>
</dbReference>
<protein>
    <recommendedName>
        <fullName evidence="2">hydroxymethylpyrimidine kinase</fullName>
        <ecNumber evidence="2">2.7.1.49</ecNumber>
    </recommendedName>
</protein>
<dbReference type="GO" id="GO:0008902">
    <property type="term" value="F:hydroxymethylpyrimidine kinase activity"/>
    <property type="evidence" value="ECO:0007669"/>
    <property type="project" value="UniProtKB-EC"/>
</dbReference>
<evidence type="ECO:0000256" key="5">
    <source>
        <dbReference type="ARBA" id="ARBA00022777"/>
    </source>
</evidence>
<dbReference type="GO" id="GO:0005829">
    <property type="term" value="C:cytosol"/>
    <property type="evidence" value="ECO:0007669"/>
    <property type="project" value="TreeGrafter"/>
</dbReference>
<dbReference type="EC" id="2.7.1.49" evidence="2"/>
<dbReference type="UniPathway" id="UPA00060">
    <property type="reaction ID" value="UER00138"/>
</dbReference>
<keyword evidence="3" id="KW-0808">Transferase</keyword>
<reference evidence="8 9" key="1">
    <citation type="submission" date="2018-04" db="EMBL/GenBank/DDBJ databases">
        <title>Novel Campyloabacter and Helicobacter Species and Strains.</title>
        <authorList>
            <person name="Mannion A.J."/>
            <person name="Shen Z."/>
            <person name="Fox J.G."/>
        </authorList>
    </citation>
    <scope>NUCLEOTIDE SEQUENCE [LARGE SCALE GENOMIC DNA]</scope>
    <source>
        <strain evidence="8 9">MIT 97-5075</strain>
    </source>
</reference>
<keyword evidence="4" id="KW-0547">Nucleotide-binding</keyword>
<dbReference type="InterPro" id="IPR029056">
    <property type="entry name" value="Ribokinase-like"/>
</dbReference>
<dbReference type="AlphaFoldDB" id="A0A3D8J2V7"/>
<keyword evidence="5 8" id="KW-0418">Kinase</keyword>
<evidence type="ECO:0000313" key="9">
    <source>
        <dbReference type="Proteomes" id="UP000256424"/>
    </source>
</evidence>
<dbReference type="Proteomes" id="UP000256424">
    <property type="component" value="Unassembled WGS sequence"/>
</dbReference>